<accession>A0A6C0P7M3</accession>
<protein>
    <submittedName>
        <fullName evidence="1">ADP-heptose synthase</fullName>
    </submittedName>
</protein>
<sequence>MRRRFVIEAVMVATYGQLLVPSRPVDFVLPYSTIMELYDMKDGPEPVMDDPEDDKHVKSKIQELIAFFEDPFNRKKIERSLQMPWRESSPLLLSEMVQFTVVHAVDNAQYGEYFDPIETELLLTSMKLSVPLLSDQFEFQDKLLEAEVPVQVYDIEDYEFAVEQGITASDFESMRDL</sequence>
<reference evidence="1 2" key="1">
    <citation type="submission" date="2020-02" db="EMBL/GenBank/DDBJ databases">
        <title>Paenibacillus sp. nov., isolated from rhizosphere soil of tomato.</title>
        <authorList>
            <person name="Weon H.-Y."/>
            <person name="Lee S.A."/>
        </authorList>
    </citation>
    <scope>NUCLEOTIDE SEQUENCE [LARGE SCALE GENOMIC DNA]</scope>
    <source>
        <strain evidence="1 2">14171R-81</strain>
    </source>
</reference>
<name>A0A6C0P7M3_9BACL</name>
<evidence type="ECO:0000313" key="1">
    <source>
        <dbReference type="EMBL" id="QHW34554.1"/>
    </source>
</evidence>
<dbReference type="AlphaFoldDB" id="A0A6C0P7M3"/>
<dbReference type="Proteomes" id="UP000479114">
    <property type="component" value="Chromosome"/>
</dbReference>
<dbReference type="RefSeq" id="WP_162644706.1">
    <property type="nucleotide sequence ID" value="NZ_CP048286.1"/>
</dbReference>
<organism evidence="1 2">
    <name type="scientific">Paenibacillus rhizovicinus</name>
    <dbReference type="NCBI Taxonomy" id="2704463"/>
    <lineage>
        <taxon>Bacteria</taxon>
        <taxon>Bacillati</taxon>
        <taxon>Bacillota</taxon>
        <taxon>Bacilli</taxon>
        <taxon>Bacillales</taxon>
        <taxon>Paenibacillaceae</taxon>
        <taxon>Paenibacillus</taxon>
    </lineage>
</organism>
<evidence type="ECO:0000313" key="2">
    <source>
        <dbReference type="Proteomes" id="UP000479114"/>
    </source>
</evidence>
<dbReference type="EMBL" id="CP048286">
    <property type="protein sequence ID" value="QHW34554.1"/>
    <property type="molecule type" value="Genomic_DNA"/>
</dbReference>
<keyword evidence="2" id="KW-1185">Reference proteome</keyword>
<proteinExistence type="predicted"/>
<gene>
    <name evidence="1" type="ORF">GZH47_29680</name>
</gene>
<dbReference type="KEGG" id="prz:GZH47_29680"/>